<feature type="compositionally biased region" description="Low complexity" evidence="2">
    <location>
        <begin position="427"/>
        <end position="471"/>
    </location>
</feature>
<protein>
    <submittedName>
        <fullName evidence="3">Related to glycosyl transferase</fullName>
    </submittedName>
</protein>
<dbReference type="GO" id="GO:0000009">
    <property type="term" value="F:alpha-1,6-mannosyltransferase activity"/>
    <property type="evidence" value="ECO:0007669"/>
    <property type="project" value="InterPro"/>
</dbReference>
<dbReference type="InterPro" id="IPR029044">
    <property type="entry name" value="Nucleotide-diphossugar_trans"/>
</dbReference>
<organism evidence="3 4">
    <name type="scientific">Phialocephala subalpina</name>
    <dbReference type="NCBI Taxonomy" id="576137"/>
    <lineage>
        <taxon>Eukaryota</taxon>
        <taxon>Fungi</taxon>
        <taxon>Dikarya</taxon>
        <taxon>Ascomycota</taxon>
        <taxon>Pezizomycotina</taxon>
        <taxon>Leotiomycetes</taxon>
        <taxon>Helotiales</taxon>
        <taxon>Mollisiaceae</taxon>
        <taxon>Phialocephala</taxon>
        <taxon>Phialocephala fortinii species complex</taxon>
    </lineage>
</organism>
<dbReference type="OrthoDB" id="409543at2759"/>
<feature type="region of interest" description="Disordered" evidence="2">
    <location>
        <begin position="424"/>
        <end position="486"/>
    </location>
</feature>
<dbReference type="Pfam" id="PF04488">
    <property type="entry name" value="Gly_transf_sug"/>
    <property type="match status" value="1"/>
</dbReference>
<dbReference type="GO" id="GO:0000136">
    <property type="term" value="C:mannan polymerase complex"/>
    <property type="evidence" value="ECO:0007669"/>
    <property type="project" value="TreeGrafter"/>
</dbReference>
<keyword evidence="4" id="KW-1185">Reference proteome</keyword>
<dbReference type="FunFam" id="3.90.550.20:FF:000004">
    <property type="entry name" value="Glycosyltransferase family 32 protein"/>
    <property type="match status" value="1"/>
</dbReference>
<reference evidence="3 4" key="1">
    <citation type="submission" date="2016-03" db="EMBL/GenBank/DDBJ databases">
        <authorList>
            <person name="Ploux O."/>
        </authorList>
    </citation>
    <scope>NUCLEOTIDE SEQUENCE [LARGE SCALE GENOMIC DNA]</scope>
    <source>
        <strain evidence="3 4">UAMH 11012</strain>
    </source>
</reference>
<evidence type="ECO:0000256" key="2">
    <source>
        <dbReference type="SAM" id="MobiDB-lite"/>
    </source>
</evidence>
<evidence type="ECO:0000313" key="4">
    <source>
        <dbReference type="Proteomes" id="UP000184330"/>
    </source>
</evidence>
<gene>
    <name evidence="3" type="ORF">PAC_12725</name>
</gene>
<accession>A0A1L7XCT4</accession>
<dbReference type="GO" id="GO:0006487">
    <property type="term" value="P:protein N-linked glycosylation"/>
    <property type="evidence" value="ECO:0007669"/>
    <property type="project" value="TreeGrafter"/>
</dbReference>
<comment type="similarity">
    <text evidence="1">Belongs to the glycosyltransferase 32 family.</text>
</comment>
<feature type="region of interest" description="Disordered" evidence="2">
    <location>
        <begin position="385"/>
        <end position="407"/>
    </location>
</feature>
<dbReference type="PANTHER" id="PTHR31834">
    <property type="entry name" value="INITIATION-SPECIFIC ALPHA-1,6-MANNOSYLTRANSFERASE"/>
    <property type="match status" value="1"/>
</dbReference>
<keyword evidence="3" id="KW-0808">Transferase</keyword>
<dbReference type="SUPFAM" id="SSF53448">
    <property type="entry name" value="Nucleotide-diphospho-sugar transferases"/>
    <property type="match status" value="1"/>
</dbReference>
<dbReference type="Gene3D" id="3.90.550.20">
    <property type="match status" value="1"/>
</dbReference>
<dbReference type="InterPro" id="IPR007577">
    <property type="entry name" value="GlycoTrfase_DXD_sugar-bd_CS"/>
</dbReference>
<sequence>MIVPGGRLSKELRRALPIYVACVLFILFFARVNPYESPLEATEVIKRVLAAYQTPLQTTKSLFPRKIWQTWKVAPVQFQVRDLERARSWAALNPGHRYEVMTDGNDLHYVETHFGPGPGGLNRPDIVNMYRSLNATIIKADLLRYLMMYIEGGVYADIDVEALKPVDQFIPSHLNEEDVDLVISVEIDEPSYANHTILGQKSRSFCQWTFMCKPRVPVLLRLVDHILGWLERVATKQGVPIGEIVLNFDEVITGTGPSAFTELILAEMTRKTGRAVTWDSFHALTEPKLVGNILVLTVDSFAAGQGHSNALTHDSPRALVKHHYHASLWPSRHPRYSHPAYGMVEECNWERECVDAWDANTAAYPSLPAEEQERLIAAHQAALKANDDKEAAENAAHEAAEKDRKQSELLEACAAEIRGWLPKEEANAQAAEATKQAEATQTQPTEAAQTQPPEANQTQPAEATQTQPAETRVAHTDLRSDQLGTQ</sequence>
<evidence type="ECO:0000256" key="1">
    <source>
        <dbReference type="ARBA" id="ARBA00009003"/>
    </source>
</evidence>
<dbReference type="EMBL" id="FJOG01000022">
    <property type="protein sequence ID" value="CZR62828.1"/>
    <property type="molecule type" value="Genomic_DNA"/>
</dbReference>
<dbReference type="InterPro" id="IPR039367">
    <property type="entry name" value="Och1-like"/>
</dbReference>
<evidence type="ECO:0000313" key="3">
    <source>
        <dbReference type="EMBL" id="CZR62828.1"/>
    </source>
</evidence>
<proteinExistence type="inferred from homology"/>
<dbReference type="Proteomes" id="UP000184330">
    <property type="component" value="Unassembled WGS sequence"/>
</dbReference>
<dbReference type="PANTHER" id="PTHR31834:SF8">
    <property type="entry name" value="TRANSFERASE, PUTATIVE (AFU_ORTHOLOGUE AFUA_6G14040)-RELATED"/>
    <property type="match status" value="1"/>
</dbReference>
<name>A0A1L7XCT4_9HELO</name>
<dbReference type="STRING" id="576137.A0A1L7XCT4"/>
<dbReference type="AlphaFoldDB" id="A0A1L7XCT4"/>